<dbReference type="EMBL" id="AMYD01003510">
    <property type="protein sequence ID" value="EQB46174.1"/>
    <property type="molecule type" value="Genomic_DNA"/>
</dbReference>
<comment type="caution">
    <text evidence="1">The sequence shown here is derived from an EMBL/GenBank/DDBJ whole genome shotgun (WGS) entry which is preliminary data.</text>
</comment>
<dbReference type="HOGENOM" id="CLU_3415201_0_0_1"/>
<sequence>MNTPKVEWKHYPFIPELEKQLGGPPKG</sequence>
<accession>T0K348</accession>
<reference evidence="2" key="1">
    <citation type="journal article" date="2013" name="Mol. Plant Microbe Interact.">
        <title>Global aspects of pacC regulation of pathogenicity genes in Colletotrichum gloeosporioides as revealed by transcriptome analysis.</title>
        <authorList>
            <person name="Alkan N."/>
            <person name="Meng X."/>
            <person name="Friedlander G."/>
            <person name="Reuveni E."/>
            <person name="Sukno S."/>
            <person name="Sherman A."/>
            <person name="Thon M."/>
            <person name="Fluhr R."/>
            <person name="Prusky D."/>
        </authorList>
    </citation>
    <scope>NUCLEOTIDE SEQUENCE [LARGE SCALE GENOMIC DNA]</scope>
    <source>
        <strain evidence="2">Cg-14</strain>
    </source>
</reference>
<dbReference type="AlphaFoldDB" id="T0K348"/>
<proteinExistence type="predicted"/>
<protein>
    <submittedName>
        <fullName evidence="1">Uncharacterized protein</fullName>
    </submittedName>
</protein>
<dbReference type="Proteomes" id="UP000015530">
    <property type="component" value="Unassembled WGS sequence"/>
</dbReference>
<evidence type="ECO:0000313" key="2">
    <source>
        <dbReference type="Proteomes" id="UP000015530"/>
    </source>
</evidence>
<evidence type="ECO:0000313" key="1">
    <source>
        <dbReference type="EMBL" id="EQB46174.1"/>
    </source>
</evidence>
<organism evidence="1 2">
    <name type="scientific">Colletotrichum gloeosporioides (strain Cg-14)</name>
    <name type="common">Anthracnose fungus</name>
    <name type="synonym">Glomerella cingulata</name>
    <dbReference type="NCBI Taxonomy" id="1237896"/>
    <lineage>
        <taxon>Eukaryota</taxon>
        <taxon>Fungi</taxon>
        <taxon>Dikarya</taxon>
        <taxon>Ascomycota</taxon>
        <taxon>Pezizomycotina</taxon>
        <taxon>Sordariomycetes</taxon>
        <taxon>Hypocreomycetidae</taxon>
        <taxon>Glomerellales</taxon>
        <taxon>Glomerellaceae</taxon>
        <taxon>Colletotrichum</taxon>
        <taxon>Colletotrichum gloeosporioides species complex</taxon>
    </lineage>
</organism>
<gene>
    <name evidence="1" type="ORF">CGLO_14797</name>
</gene>
<name>T0K348_COLGC</name>